<name>A0A6I1GMH8_9BIFI</name>
<sequence>MTDDINATKEFQSIEDVSQTQTIPTELQSTESDANDTKVFESVADTSQTQVLPTANDGQQTQVLNIEQQPSDESLTQSMAAIEDESQVAQTQVTKPHDAEAANDEIAEGDQPEVETIALQSVADVEEPSTDEAESTEPDAAEPDADVRTAPDLNVPLMEAFAQPAAAHVQPQAAEADDNSTVADDAADSNTHTESSASASATFATPAASAAPAPTAESETDNPKRSASVPTIIFGVLGMVIGAVGLVCGWAFPGLLIESFYIDPRILTAIICGAVGVILVIVAIIWAVLGSKKQHQTTDQ</sequence>
<keyword evidence="2" id="KW-0472">Membrane</keyword>
<protein>
    <submittedName>
        <fullName evidence="3">Uncharacterized protein</fullName>
    </submittedName>
</protein>
<evidence type="ECO:0000313" key="3">
    <source>
        <dbReference type="EMBL" id="KAB7789258.1"/>
    </source>
</evidence>
<reference evidence="3 4" key="1">
    <citation type="submission" date="2019-09" db="EMBL/GenBank/DDBJ databases">
        <title>Characterization of the phylogenetic diversity of two novel species belonging to the genus Bifidobacterium: Bifidobacterium cebidarum sp. nov. and Bifidobacterium leontopitheci sp. nov.</title>
        <authorList>
            <person name="Lugli G.A."/>
            <person name="Duranti S."/>
            <person name="Milani C."/>
            <person name="Turroni F."/>
            <person name="Ventura M."/>
        </authorList>
    </citation>
    <scope>NUCLEOTIDE SEQUENCE [LARGE SCALE GENOMIC DNA]</scope>
    <source>
        <strain evidence="3 4">LMG 31469</strain>
    </source>
</reference>
<evidence type="ECO:0000256" key="2">
    <source>
        <dbReference type="SAM" id="Phobius"/>
    </source>
</evidence>
<comment type="caution">
    <text evidence="3">The sequence shown here is derived from an EMBL/GenBank/DDBJ whole genome shotgun (WGS) entry which is preliminary data.</text>
</comment>
<feature type="region of interest" description="Disordered" evidence="1">
    <location>
        <begin position="83"/>
        <end position="147"/>
    </location>
</feature>
<feature type="transmembrane region" description="Helical" evidence="2">
    <location>
        <begin position="265"/>
        <end position="289"/>
    </location>
</feature>
<proteinExistence type="predicted"/>
<feature type="region of interest" description="Disordered" evidence="1">
    <location>
        <begin position="164"/>
        <end position="226"/>
    </location>
</feature>
<feature type="compositionally biased region" description="Acidic residues" evidence="1">
    <location>
        <begin position="101"/>
        <end position="113"/>
    </location>
</feature>
<dbReference type="AlphaFoldDB" id="A0A6I1GMH8"/>
<feature type="region of interest" description="Disordered" evidence="1">
    <location>
        <begin position="1"/>
        <end position="35"/>
    </location>
</feature>
<keyword evidence="2" id="KW-0812">Transmembrane</keyword>
<accession>A0A6I1GMH8</accession>
<evidence type="ECO:0000313" key="4">
    <source>
        <dbReference type="Proteomes" id="UP000468413"/>
    </source>
</evidence>
<feature type="compositionally biased region" description="Low complexity" evidence="1">
    <location>
        <begin position="164"/>
        <end position="174"/>
    </location>
</feature>
<keyword evidence="4" id="KW-1185">Reference proteome</keyword>
<evidence type="ECO:0000256" key="1">
    <source>
        <dbReference type="SAM" id="MobiDB-lite"/>
    </source>
</evidence>
<dbReference type="RefSeq" id="WP_152208900.1">
    <property type="nucleotide sequence ID" value="NZ_WBVS01000001.1"/>
</dbReference>
<dbReference type="Proteomes" id="UP000468413">
    <property type="component" value="Unassembled WGS sequence"/>
</dbReference>
<feature type="compositionally biased region" description="Acidic residues" evidence="1">
    <location>
        <begin position="124"/>
        <end position="144"/>
    </location>
</feature>
<keyword evidence="2" id="KW-1133">Transmembrane helix</keyword>
<feature type="transmembrane region" description="Helical" evidence="2">
    <location>
        <begin position="232"/>
        <end position="253"/>
    </location>
</feature>
<gene>
    <name evidence="3" type="ORF">F7D08_0210</name>
</gene>
<feature type="compositionally biased region" description="Polar residues" evidence="1">
    <location>
        <begin position="9"/>
        <end position="32"/>
    </location>
</feature>
<feature type="compositionally biased region" description="Low complexity" evidence="1">
    <location>
        <begin position="193"/>
        <end position="217"/>
    </location>
</feature>
<organism evidence="3 4">
    <name type="scientific">Bifidobacterium cebidarum</name>
    <dbReference type="NCBI Taxonomy" id="2650773"/>
    <lineage>
        <taxon>Bacteria</taxon>
        <taxon>Bacillati</taxon>
        <taxon>Actinomycetota</taxon>
        <taxon>Actinomycetes</taxon>
        <taxon>Bifidobacteriales</taxon>
        <taxon>Bifidobacteriaceae</taxon>
        <taxon>Bifidobacterium</taxon>
    </lineage>
</organism>
<dbReference type="EMBL" id="WBVS01000001">
    <property type="protein sequence ID" value="KAB7789258.1"/>
    <property type="molecule type" value="Genomic_DNA"/>
</dbReference>